<sequence>MTIVGCQNQNGANDNGDLPQCGDNRRHQKLRVVGILVKEWRYLCAHGHRAPHGRKGSMRFGGEIFHHIHLSIKCALCLHHR</sequence>
<dbReference type="EMBL" id="CWQY01000004">
    <property type="protein sequence ID" value="CSC26532.1"/>
    <property type="molecule type" value="Genomic_DNA"/>
</dbReference>
<accession>A0A655Y281</accession>
<protein>
    <submittedName>
        <fullName evidence="2">Uncharacterized protein</fullName>
    </submittedName>
</protein>
<evidence type="ECO:0000313" key="2">
    <source>
        <dbReference type="EMBL" id="CSC26532.1"/>
    </source>
</evidence>
<gene>
    <name evidence="2" type="ORF">ERS013200_01015</name>
</gene>
<evidence type="ECO:0000313" key="3">
    <source>
        <dbReference type="Proteomes" id="UP000041770"/>
    </source>
</evidence>
<dbReference type="Proteomes" id="UP000041770">
    <property type="component" value="Unassembled WGS sequence"/>
</dbReference>
<name>A0A655Y281_VIBCL</name>
<proteinExistence type="predicted"/>
<feature type="region of interest" description="Disordered" evidence="1">
    <location>
        <begin position="1"/>
        <end position="21"/>
    </location>
</feature>
<organism evidence="2 3">
    <name type="scientific">Vibrio cholerae</name>
    <dbReference type="NCBI Taxonomy" id="666"/>
    <lineage>
        <taxon>Bacteria</taxon>
        <taxon>Pseudomonadati</taxon>
        <taxon>Pseudomonadota</taxon>
        <taxon>Gammaproteobacteria</taxon>
        <taxon>Vibrionales</taxon>
        <taxon>Vibrionaceae</taxon>
        <taxon>Vibrio</taxon>
    </lineage>
</organism>
<dbReference type="AlphaFoldDB" id="A0A655Y281"/>
<evidence type="ECO:0000256" key="1">
    <source>
        <dbReference type="SAM" id="MobiDB-lite"/>
    </source>
</evidence>
<feature type="compositionally biased region" description="Polar residues" evidence="1">
    <location>
        <begin position="1"/>
        <end position="13"/>
    </location>
</feature>
<reference evidence="2 3" key="1">
    <citation type="submission" date="2015-07" db="EMBL/GenBank/DDBJ databases">
        <authorList>
            <consortium name="Pathogen Informatics"/>
        </authorList>
    </citation>
    <scope>NUCLEOTIDE SEQUENCE [LARGE SCALE GENOMIC DNA]</scope>
    <source>
        <strain evidence="2 3">A316</strain>
    </source>
</reference>